<dbReference type="InterPro" id="IPR017871">
    <property type="entry name" value="ABC_transporter-like_CS"/>
</dbReference>
<evidence type="ECO:0000256" key="1">
    <source>
        <dbReference type="ARBA" id="ARBA00005417"/>
    </source>
</evidence>
<feature type="domain" description="ABC transporter" evidence="5">
    <location>
        <begin position="28"/>
        <end position="261"/>
    </location>
</feature>
<dbReference type="Proteomes" id="UP000554520">
    <property type="component" value="Unassembled WGS sequence"/>
</dbReference>
<dbReference type="SMART" id="SM00382">
    <property type="entry name" value="AAA"/>
    <property type="match status" value="1"/>
</dbReference>
<dbReference type="SUPFAM" id="SSF52540">
    <property type="entry name" value="P-loop containing nucleoside triphosphate hydrolases"/>
    <property type="match status" value="1"/>
</dbReference>
<organism evidence="6 7">
    <name type="scientific">Phyllobacterium trifolii</name>
    <dbReference type="NCBI Taxonomy" id="300193"/>
    <lineage>
        <taxon>Bacteria</taxon>
        <taxon>Pseudomonadati</taxon>
        <taxon>Pseudomonadota</taxon>
        <taxon>Alphaproteobacteria</taxon>
        <taxon>Hyphomicrobiales</taxon>
        <taxon>Phyllobacteriaceae</taxon>
        <taxon>Phyllobacterium</taxon>
    </lineage>
</organism>
<dbReference type="InterPro" id="IPR027417">
    <property type="entry name" value="P-loop_NTPase"/>
</dbReference>
<evidence type="ECO:0000259" key="5">
    <source>
        <dbReference type="PROSITE" id="PS50893"/>
    </source>
</evidence>
<name>A0A839UJY0_9HYPH</name>
<evidence type="ECO:0000256" key="3">
    <source>
        <dbReference type="ARBA" id="ARBA00022741"/>
    </source>
</evidence>
<comment type="similarity">
    <text evidence="1">Belongs to the ABC transporter superfamily.</text>
</comment>
<evidence type="ECO:0000256" key="2">
    <source>
        <dbReference type="ARBA" id="ARBA00022448"/>
    </source>
</evidence>
<proteinExistence type="inferred from homology"/>
<dbReference type="EMBL" id="JACHXN010000023">
    <property type="protein sequence ID" value="MBB3148809.1"/>
    <property type="molecule type" value="Genomic_DNA"/>
</dbReference>
<keyword evidence="4 6" id="KW-0067">ATP-binding</keyword>
<keyword evidence="7" id="KW-1185">Reference proteome</keyword>
<sequence length="277" mass="30779">MLQALQQKIDPTAGLPDVKAASEARPLLTVDKVTLRYKTPNLLITATEDVSFSVERSDRFVLLGPSGCGKSTLLKAVGGYMTPVSGSIHINGRPVKKPGADRMMVFQEFDQLLPWKTVLENVMFPLIVARKLPRGEAEARAKEYIDKVKLTRAIDSYPHTLSGGMKQRVAIARGMAMQPEILLMDEPFAALDALTRRQMQDELLQLWEDTRFTVIFVTHSIAEAIKISNRILLLSPHPGRVKAEVIDVDLARQDDGSAAALERDIHNLLFSESGHRE</sequence>
<evidence type="ECO:0000313" key="6">
    <source>
        <dbReference type="EMBL" id="MBB3148809.1"/>
    </source>
</evidence>
<dbReference type="RefSeq" id="WP_183664696.1">
    <property type="nucleotide sequence ID" value="NZ_JACHXN010000023.1"/>
</dbReference>
<dbReference type="Gene3D" id="3.40.50.300">
    <property type="entry name" value="P-loop containing nucleotide triphosphate hydrolases"/>
    <property type="match status" value="1"/>
</dbReference>
<evidence type="ECO:0000256" key="4">
    <source>
        <dbReference type="ARBA" id="ARBA00022840"/>
    </source>
</evidence>
<dbReference type="GO" id="GO:0016887">
    <property type="term" value="F:ATP hydrolysis activity"/>
    <property type="evidence" value="ECO:0007669"/>
    <property type="project" value="InterPro"/>
</dbReference>
<dbReference type="PANTHER" id="PTHR42788">
    <property type="entry name" value="TAURINE IMPORT ATP-BINDING PROTEIN-RELATED"/>
    <property type="match status" value="1"/>
</dbReference>
<dbReference type="AlphaFoldDB" id="A0A839UJY0"/>
<dbReference type="PROSITE" id="PS50893">
    <property type="entry name" value="ABC_TRANSPORTER_2"/>
    <property type="match status" value="1"/>
</dbReference>
<dbReference type="PROSITE" id="PS00211">
    <property type="entry name" value="ABC_TRANSPORTER_1"/>
    <property type="match status" value="1"/>
</dbReference>
<dbReference type="PANTHER" id="PTHR42788:SF10">
    <property type="entry name" value="ABC TRANSPORTER ATP-BINDING PROTEIN"/>
    <property type="match status" value="1"/>
</dbReference>
<accession>A0A839UJY0</accession>
<dbReference type="InterPro" id="IPR003439">
    <property type="entry name" value="ABC_transporter-like_ATP-bd"/>
</dbReference>
<dbReference type="GO" id="GO:0005524">
    <property type="term" value="F:ATP binding"/>
    <property type="evidence" value="ECO:0007669"/>
    <property type="project" value="UniProtKB-KW"/>
</dbReference>
<dbReference type="CDD" id="cd03293">
    <property type="entry name" value="ABC_NrtD_SsuB_transporters"/>
    <property type="match status" value="1"/>
</dbReference>
<dbReference type="InterPro" id="IPR050166">
    <property type="entry name" value="ABC_transporter_ATP-bind"/>
</dbReference>
<reference evidence="6 7" key="1">
    <citation type="submission" date="2020-08" db="EMBL/GenBank/DDBJ databases">
        <title>Genomic Encyclopedia of Type Strains, Phase III (KMG-III): the genomes of soil and plant-associated and newly described type strains.</title>
        <authorList>
            <person name="Whitman W."/>
        </authorList>
    </citation>
    <scope>NUCLEOTIDE SEQUENCE [LARGE SCALE GENOMIC DNA]</scope>
    <source>
        <strain evidence="6 7">CECT 7015</strain>
    </source>
</reference>
<protein>
    <submittedName>
        <fullName evidence="6">NitT/TauT family transport system ATP-binding protein</fullName>
    </submittedName>
</protein>
<keyword evidence="3" id="KW-0547">Nucleotide-binding</keyword>
<evidence type="ECO:0000313" key="7">
    <source>
        <dbReference type="Proteomes" id="UP000554520"/>
    </source>
</evidence>
<comment type="caution">
    <text evidence="6">The sequence shown here is derived from an EMBL/GenBank/DDBJ whole genome shotgun (WGS) entry which is preliminary data.</text>
</comment>
<dbReference type="InterPro" id="IPR003593">
    <property type="entry name" value="AAA+_ATPase"/>
</dbReference>
<gene>
    <name evidence="6" type="ORF">FHS21_005257</name>
</gene>
<keyword evidence="2" id="KW-0813">Transport</keyword>
<dbReference type="Pfam" id="PF00005">
    <property type="entry name" value="ABC_tran"/>
    <property type="match status" value="1"/>
</dbReference>